<comment type="subcellular location">
    <subcellularLocation>
        <location evidence="2">Cell junction</location>
        <location evidence="2">Focal adhesion</location>
    </subcellularLocation>
    <subcellularLocation>
        <location evidence="1">Cell membrane</location>
    </subcellularLocation>
    <subcellularLocation>
        <location evidence="3">Cytoplasm</location>
    </subcellularLocation>
</comment>
<feature type="region of interest" description="Disordered" evidence="12">
    <location>
        <begin position="181"/>
        <end position="283"/>
    </location>
</feature>
<sequence>MNTGRDSQSPDSAKGFRSVRPNLQEKKSPAQSQITLNGNSGGTVSPLSYYQRPFSPSAYSLPGSLNSSIIMQHGRSLDSSETYPQHAQSLDGSMGSSIPLYRSSEEEKRVTVIKAPHYPGIGPVDESGIPTAIRTTVDRPKDWYKTMFKQIHMVHKPDDDTDMYNTPYTYNAGLYNSPYSAQSHPAAKTQTYRPLSKSHSDNGTDAFKDASSPVPPPHIPPPVPPLRPRDRSSTEKHDWDPPDRKVDTRKFRSEPRSIFEYEPGKSSILQHERPTDRINPDDIDLENEPWYKFFSELEFGRPPPKKALDYVQDHSSGVSNEASLYQSSIDRSLERPTSSASMASDFRKRRKSEPAVGQPRGLGDPTASRTSPGRADLPGSSSTLTKSFISSSPSSPSRAKDRESPRSYTSTLTDLGRSVPRERRGTPEKEKLPAKAVYDFKAQTSKELSFKKGDTVYILRRIDQNWYEGEHHGRVGIFPISYVEKLTPPEKAQPARPPPPAQPGEIGEAVAKYNFSADTNVELSLRKGDRIILLKRVDQNWYEGKIPGTNRQGIFPVSYVEVIKKNTTKGAEDYPDPPIPHSYSSDRIHSLSSNKPQRPVFTHENIQGGGEPFQALYNYTPRNEDELELRESDVIDVMEKCDDGWFVGTSRRTKFFGTFPGNYVKRL</sequence>
<dbReference type="GO" id="GO:0030425">
    <property type="term" value="C:dendrite"/>
    <property type="evidence" value="ECO:0007669"/>
    <property type="project" value="TreeGrafter"/>
</dbReference>
<dbReference type="Pfam" id="PF14604">
    <property type="entry name" value="SH3_9"/>
    <property type="match status" value="1"/>
</dbReference>
<feature type="domain" description="SH3" evidence="13">
    <location>
        <begin position="504"/>
        <end position="565"/>
    </location>
</feature>
<evidence type="ECO:0000256" key="4">
    <source>
        <dbReference type="ARBA" id="ARBA00022443"/>
    </source>
</evidence>
<feature type="compositionally biased region" description="Low complexity" evidence="12">
    <location>
        <begin position="380"/>
        <end position="397"/>
    </location>
</feature>
<feature type="domain" description="SH3" evidence="13">
    <location>
        <begin position="608"/>
        <end position="667"/>
    </location>
</feature>
<keyword evidence="7" id="KW-0597">Phosphoprotein</keyword>
<feature type="compositionally biased region" description="Pro residues" evidence="12">
    <location>
        <begin position="213"/>
        <end position="226"/>
    </location>
</feature>
<feature type="compositionally biased region" description="Polar residues" evidence="12">
    <location>
        <begin position="181"/>
        <end position="193"/>
    </location>
</feature>
<dbReference type="SUPFAM" id="SSF50044">
    <property type="entry name" value="SH3-domain"/>
    <property type="match status" value="3"/>
</dbReference>
<evidence type="ECO:0000256" key="1">
    <source>
        <dbReference type="ARBA" id="ARBA00004236"/>
    </source>
</evidence>
<dbReference type="Gene3D" id="2.30.30.40">
    <property type="entry name" value="SH3 Domains"/>
    <property type="match status" value="3"/>
</dbReference>
<feature type="compositionally biased region" description="Polar residues" evidence="12">
    <location>
        <begin position="29"/>
        <end position="43"/>
    </location>
</feature>
<evidence type="ECO:0000256" key="6">
    <source>
        <dbReference type="ARBA" id="ARBA00022490"/>
    </source>
</evidence>
<keyword evidence="4 11" id="KW-0728">SH3 domain</keyword>
<dbReference type="GeneTree" id="ENSGT00940000157056"/>
<keyword evidence="8" id="KW-0677">Repeat</keyword>
<organism evidence="15 16">
    <name type="scientific">Monodon monoceros</name>
    <name type="common">Narwhal</name>
    <name type="synonym">Ceratodon monodon</name>
    <dbReference type="NCBI Taxonomy" id="40151"/>
    <lineage>
        <taxon>Eukaryota</taxon>
        <taxon>Metazoa</taxon>
        <taxon>Chordata</taxon>
        <taxon>Craniata</taxon>
        <taxon>Vertebrata</taxon>
        <taxon>Euteleostomi</taxon>
        <taxon>Mammalia</taxon>
        <taxon>Eutheria</taxon>
        <taxon>Laurasiatheria</taxon>
        <taxon>Artiodactyla</taxon>
        <taxon>Whippomorpha</taxon>
        <taxon>Cetacea</taxon>
        <taxon>Odontoceti</taxon>
        <taxon>Monodontidae</taxon>
        <taxon>Monodon</taxon>
    </lineage>
</organism>
<dbReference type="AlphaFoldDB" id="A0A8C6F839"/>
<dbReference type="PANTHER" id="PTHR14167:SF56">
    <property type="entry name" value="SORBIN AND SH3 DOMAIN-CONTAINING PROTEIN 2"/>
    <property type="match status" value="1"/>
</dbReference>
<dbReference type="PANTHER" id="PTHR14167">
    <property type="entry name" value="SH3 DOMAIN-CONTAINING"/>
    <property type="match status" value="1"/>
</dbReference>
<feature type="region of interest" description="Disordered" evidence="12">
    <location>
        <begin position="569"/>
        <end position="595"/>
    </location>
</feature>
<feature type="compositionally biased region" description="Polar residues" evidence="12">
    <location>
        <begin position="1"/>
        <end position="11"/>
    </location>
</feature>
<dbReference type="PRINTS" id="PR00499">
    <property type="entry name" value="P67PHOX"/>
</dbReference>
<dbReference type="GO" id="GO:0043025">
    <property type="term" value="C:neuronal cell body"/>
    <property type="evidence" value="ECO:0007669"/>
    <property type="project" value="TreeGrafter"/>
</dbReference>
<evidence type="ECO:0000313" key="16">
    <source>
        <dbReference type="Proteomes" id="UP000694561"/>
    </source>
</evidence>
<dbReference type="InterPro" id="IPR001452">
    <property type="entry name" value="SH3_domain"/>
</dbReference>
<evidence type="ECO:0000256" key="2">
    <source>
        <dbReference type="ARBA" id="ARBA00004246"/>
    </source>
</evidence>
<dbReference type="GO" id="GO:0045202">
    <property type="term" value="C:synapse"/>
    <property type="evidence" value="ECO:0007669"/>
    <property type="project" value="TreeGrafter"/>
</dbReference>
<feature type="compositionally biased region" description="Polar residues" evidence="12">
    <location>
        <begin position="313"/>
        <end position="342"/>
    </location>
</feature>
<evidence type="ECO:0000256" key="9">
    <source>
        <dbReference type="ARBA" id="ARBA00022949"/>
    </source>
</evidence>
<keyword evidence="5" id="KW-1003">Cell membrane</keyword>
<protein>
    <submittedName>
        <fullName evidence="15">Sorbin and SH3 domain containing 2</fullName>
    </submittedName>
</protein>
<evidence type="ECO:0000256" key="12">
    <source>
        <dbReference type="SAM" id="MobiDB-lite"/>
    </source>
</evidence>
<feature type="compositionally biased region" description="Basic and acidic residues" evidence="12">
    <location>
        <begin position="270"/>
        <end position="280"/>
    </location>
</feature>
<feature type="region of interest" description="Disordered" evidence="12">
    <location>
        <begin position="305"/>
        <end position="430"/>
    </location>
</feature>
<evidence type="ECO:0000256" key="11">
    <source>
        <dbReference type="PROSITE-ProRule" id="PRU00192"/>
    </source>
</evidence>
<evidence type="ECO:0000259" key="14">
    <source>
        <dbReference type="PROSITE" id="PS50831"/>
    </source>
</evidence>
<feature type="domain" description="SoHo" evidence="14">
    <location>
        <begin position="112"/>
        <end position="173"/>
    </location>
</feature>
<dbReference type="PROSITE" id="PS50002">
    <property type="entry name" value="SH3"/>
    <property type="match status" value="3"/>
</dbReference>
<proteinExistence type="predicted"/>
<accession>A0A8C6F839</accession>
<dbReference type="Proteomes" id="UP000694561">
    <property type="component" value="Unplaced"/>
</dbReference>
<evidence type="ECO:0000313" key="15">
    <source>
        <dbReference type="Ensembl" id="ENSMMNP00015017228.1"/>
    </source>
</evidence>
<reference evidence="15" key="1">
    <citation type="submission" date="2025-08" db="UniProtKB">
        <authorList>
            <consortium name="Ensembl"/>
        </authorList>
    </citation>
    <scope>IDENTIFICATION</scope>
</reference>
<keyword evidence="16" id="KW-1185">Reference proteome</keyword>
<dbReference type="Pfam" id="PF02208">
    <property type="entry name" value="Sorb"/>
    <property type="match status" value="1"/>
</dbReference>
<keyword evidence="9" id="KW-0965">Cell junction</keyword>
<dbReference type="Pfam" id="PF00018">
    <property type="entry name" value="SH3_1"/>
    <property type="match status" value="2"/>
</dbReference>
<dbReference type="GO" id="GO:0005925">
    <property type="term" value="C:focal adhesion"/>
    <property type="evidence" value="ECO:0007669"/>
    <property type="project" value="UniProtKB-SubCell"/>
</dbReference>
<reference evidence="15" key="2">
    <citation type="submission" date="2025-09" db="UniProtKB">
        <authorList>
            <consortium name="Ensembl"/>
        </authorList>
    </citation>
    <scope>IDENTIFICATION</scope>
</reference>
<evidence type="ECO:0000256" key="5">
    <source>
        <dbReference type="ARBA" id="ARBA00022475"/>
    </source>
</evidence>
<dbReference type="SMART" id="SM00459">
    <property type="entry name" value="Sorb"/>
    <property type="match status" value="1"/>
</dbReference>
<dbReference type="PRINTS" id="PR00452">
    <property type="entry name" value="SH3DOMAIN"/>
</dbReference>
<dbReference type="PROSITE" id="PS50831">
    <property type="entry name" value="SOHO"/>
    <property type="match status" value="1"/>
</dbReference>
<evidence type="ECO:0000256" key="8">
    <source>
        <dbReference type="ARBA" id="ARBA00022737"/>
    </source>
</evidence>
<dbReference type="GO" id="GO:0005737">
    <property type="term" value="C:cytoplasm"/>
    <property type="evidence" value="ECO:0007669"/>
    <property type="project" value="UniProtKB-SubCell"/>
</dbReference>
<dbReference type="GO" id="GO:0005886">
    <property type="term" value="C:plasma membrane"/>
    <property type="evidence" value="ECO:0007669"/>
    <property type="project" value="UniProtKB-SubCell"/>
</dbReference>
<keyword evidence="6" id="KW-0963">Cytoplasm</keyword>
<dbReference type="InterPro" id="IPR050384">
    <property type="entry name" value="Endophilin_SH3RF"/>
</dbReference>
<evidence type="ECO:0000256" key="10">
    <source>
        <dbReference type="ARBA" id="ARBA00023136"/>
    </source>
</evidence>
<dbReference type="SMART" id="SM00326">
    <property type="entry name" value="SH3"/>
    <property type="match status" value="3"/>
</dbReference>
<feature type="compositionally biased region" description="Basic and acidic residues" evidence="12">
    <location>
        <begin position="227"/>
        <end position="263"/>
    </location>
</feature>
<feature type="region of interest" description="Disordered" evidence="12">
    <location>
        <begin position="1"/>
        <end position="43"/>
    </location>
</feature>
<dbReference type="FunFam" id="2.30.30.40:FF:000003">
    <property type="entry name" value="Sorbin and SH3 domain-containing protein 1 isoform 2"/>
    <property type="match status" value="1"/>
</dbReference>
<name>A0A8C6F839_MONMO</name>
<dbReference type="FunFam" id="2.30.30.40:FF:000001">
    <property type="entry name" value="Sorbin and SH3 domain-containing protein 1 isoform 2"/>
    <property type="match status" value="1"/>
</dbReference>
<feature type="compositionally biased region" description="Basic and acidic residues" evidence="12">
    <location>
        <begin position="198"/>
        <end position="208"/>
    </location>
</feature>
<evidence type="ECO:0000259" key="13">
    <source>
        <dbReference type="PROSITE" id="PS50002"/>
    </source>
</evidence>
<dbReference type="InterPro" id="IPR036028">
    <property type="entry name" value="SH3-like_dom_sf"/>
</dbReference>
<dbReference type="FunFam" id="2.30.30.40:FF:000004">
    <property type="entry name" value="Sorbin and SH3 domain-containing protein 1 isoform 2"/>
    <property type="match status" value="1"/>
</dbReference>
<dbReference type="InterPro" id="IPR003127">
    <property type="entry name" value="SoHo_dom"/>
</dbReference>
<feature type="domain" description="SH3" evidence="13">
    <location>
        <begin position="429"/>
        <end position="488"/>
    </location>
</feature>
<evidence type="ECO:0000256" key="3">
    <source>
        <dbReference type="ARBA" id="ARBA00004496"/>
    </source>
</evidence>
<dbReference type="GO" id="GO:0007219">
    <property type="term" value="P:Notch signaling pathway"/>
    <property type="evidence" value="ECO:0007669"/>
    <property type="project" value="TreeGrafter"/>
</dbReference>
<evidence type="ECO:0000256" key="7">
    <source>
        <dbReference type="ARBA" id="ARBA00022553"/>
    </source>
</evidence>
<dbReference type="CDD" id="cd11923">
    <property type="entry name" value="SH3_Sorbs2_2"/>
    <property type="match status" value="1"/>
</dbReference>
<gene>
    <name evidence="15" type="primary">SORBS2</name>
</gene>
<keyword evidence="10" id="KW-0472">Membrane</keyword>
<feature type="compositionally biased region" description="Basic and acidic residues" evidence="12">
    <location>
        <begin position="419"/>
        <end position="430"/>
    </location>
</feature>
<dbReference type="Ensembl" id="ENSMMNT00015018953.1">
    <property type="protein sequence ID" value="ENSMMNP00015017228.1"/>
    <property type="gene ID" value="ENSMMNG00015012534.1"/>
</dbReference>